<evidence type="ECO:0000313" key="1">
    <source>
        <dbReference type="EMBL" id="KAF2547475.1"/>
    </source>
</evidence>
<sequence length="115" mass="13306">MGSSFRHNSAHLRDIKGKGILYEDDDAPMFWSLFRVVTGSGYRFELVFQFRRFEVNQHPVTEVMLVLLKSGQSVSREEAVEEMKDCRSTKQHWCRSTISYLELVLGLLDIAFISS</sequence>
<dbReference type="EMBL" id="QGKY02001925">
    <property type="protein sequence ID" value="KAF2547475.1"/>
    <property type="molecule type" value="Genomic_DNA"/>
</dbReference>
<protein>
    <submittedName>
        <fullName evidence="1">Uncharacterized protein</fullName>
    </submittedName>
</protein>
<gene>
    <name evidence="1" type="ORF">F2Q70_00021934</name>
</gene>
<accession>A0A8S9GMG1</accession>
<proteinExistence type="predicted"/>
<reference evidence="1" key="1">
    <citation type="submission" date="2019-12" db="EMBL/GenBank/DDBJ databases">
        <title>Genome sequencing and annotation of Brassica cretica.</title>
        <authorList>
            <person name="Studholme D.J."/>
            <person name="Sarris P.F."/>
        </authorList>
    </citation>
    <scope>NUCLEOTIDE SEQUENCE</scope>
    <source>
        <strain evidence="1">PFS-102/07</strain>
        <tissue evidence="1">Leaf</tissue>
    </source>
</reference>
<organism evidence="1">
    <name type="scientific">Brassica cretica</name>
    <name type="common">Mustard</name>
    <dbReference type="NCBI Taxonomy" id="69181"/>
    <lineage>
        <taxon>Eukaryota</taxon>
        <taxon>Viridiplantae</taxon>
        <taxon>Streptophyta</taxon>
        <taxon>Embryophyta</taxon>
        <taxon>Tracheophyta</taxon>
        <taxon>Spermatophyta</taxon>
        <taxon>Magnoliopsida</taxon>
        <taxon>eudicotyledons</taxon>
        <taxon>Gunneridae</taxon>
        <taxon>Pentapetalae</taxon>
        <taxon>rosids</taxon>
        <taxon>malvids</taxon>
        <taxon>Brassicales</taxon>
        <taxon>Brassicaceae</taxon>
        <taxon>Brassiceae</taxon>
        <taxon>Brassica</taxon>
    </lineage>
</organism>
<name>A0A8S9GMG1_BRACR</name>
<dbReference type="AlphaFoldDB" id="A0A8S9GMG1"/>
<comment type="caution">
    <text evidence="1">The sequence shown here is derived from an EMBL/GenBank/DDBJ whole genome shotgun (WGS) entry which is preliminary data.</text>
</comment>